<dbReference type="STRING" id="5286.A0A0K3CG21"/>
<organism evidence="6 7">
    <name type="scientific">Rhodotorula toruloides</name>
    <name type="common">Yeast</name>
    <name type="synonym">Rhodosporidium toruloides</name>
    <dbReference type="NCBI Taxonomy" id="5286"/>
    <lineage>
        <taxon>Eukaryota</taxon>
        <taxon>Fungi</taxon>
        <taxon>Dikarya</taxon>
        <taxon>Basidiomycota</taxon>
        <taxon>Pucciniomycotina</taxon>
        <taxon>Microbotryomycetes</taxon>
        <taxon>Sporidiobolales</taxon>
        <taxon>Sporidiobolaceae</taxon>
        <taxon>Rhodotorula</taxon>
    </lineage>
</organism>
<keyword evidence="1" id="KW-0004">4Fe-4S</keyword>
<dbReference type="PANTHER" id="PTHR43105">
    <property type="entry name" value="RESPIRATORY NITRATE REDUCTASE"/>
    <property type="match status" value="1"/>
</dbReference>
<dbReference type="Gene3D" id="3.40.228.10">
    <property type="entry name" value="Dimethylsulfoxide Reductase, domain 2"/>
    <property type="match status" value="1"/>
</dbReference>
<dbReference type="Pfam" id="PF04879">
    <property type="entry name" value="Molybdop_Fe4S4"/>
    <property type="match status" value="1"/>
</dbReference>
<sequence>MPKRTLYPIQHYGSELKESRKSYEPDKIWGERKPFHGDEKAWEPRVDSVFIEPEEKIEKWVQSCCVLCSNGCAMDVGVKDGKVVAVKGREQDRVNKGRLGPKGMYGWVSMNAEDRLKYPMIRNSETGQLERASWDDALNLMVKKSKELCEKYTPHSIAFYTSGQLFLEEYHSLALIGKAGLGTLHMDGNTRLCTATAAAAMRESFGCDGQPGSYTDFDHCDTLFMVGHNMAATQTVLWSRILDRLAGPNPPFLIVMDPRQTSVGHAAIENGGIHLPVKTGTNLCLLNGILKILLDNDEFHDKEFIEKHTIGIDALRNTVKDYDLERVAEITAVPADSIKRAAEAIGRSKRLISTCLQGVYQSNQATASACAVNNINLIKGAIGREGASVFQFNGQPTAQNNRECGCDGEFPGFRNPSNPDHMNDLAKHWNVDVNQIPHWGQPTHVMSLLKFIENGSIKMLWISGTNPAVSLPELARIRRLFTGKDLFIVAQDIFPTETTALADVVLPARQWSEKSGCFTNVDRTVHIAYKAVDPPGETWSDLKIFSEYGRRMGFKDKDGNDLIPWVDEPEKAFDHWAKSTKVRIVSLEPVKVEKAKLIFVAFAQGRPVDYTGLSHAKLTGGSGVQWPCNELNPNGTERLYTDYKFPTTLDMVESYGHDLFTGTVISPQAYKAMNPNGRAILKACHYTPHNETPDKEYPFRLSTGRIYAHFHTRTKTGRSKELEDAAPEPFVQISEEDAKELGIKHGDMCLVEAKRGSIEVAAKVGEIAKGNLFVPFHYGAADQDNEGGKDVRARSANELTECTWDFISKQPIFKTGSVRISKVEGGVQIHAKSGQWKAQEDRAKIFKEQKTNDHKIEEHHRHLDHILGEYDLFSKAVLDKMWELSDKHADEKEISIGFKLHRKLCKENADKLTEFVKKYGEDDSEAKTDVESLSKALFREHRGSKTYQRLMDLNGFQVLVSTLLGWLSAINPSAQALHDAEFASAVQEVTASFAMARAWAEDHIKVAAPQTLIVPVAC</sequence>
<protein>
    <submittedName>
        <fullName evidence="6">BY PROTMAP: gi|472586772|gb|EMS24291.1| ferredoxin-nitrate reductase [Rhodosporidium toruloides NP11]</fullName>
    </submittedName>
</protein>
<dbReference type="OMA" id="DGPPCCY"/>
<dbReference type="CDD" id="cd00508">
    <property type="entry name" value="MopB_CT_Fdh-Nap-like"/>
    <property type="match status" value="1"/>
</dbReference>
<accession>A0A0K3CG21</accession>
<dbReference type="PANTHER" id="PTHR43105:SF10">
    <property type="entry name" value="NADH-QUINONE OXIDOREDUCTASE SUBUNIT G"/>
    <property type="match status" value="1"/>
</dbReference>
<keyword evidence="7" id="KW-1185">Reference proteome</keyword>
<dbReference type="SMART" id="SM00926">
    <property type="entry name" value="Molybdop_Fe4S4"/>
    <property type="match status" value="1"/>
</dbReference>
<dbReference type="PROSITE" id="PS51669">
    <property type="entry name" value="4FE4S_MOW_BIS_MGD"/>
    <property type="match status" value="1"/>
</dbReference>
<evidence type="ECO:0000256" key="2">
    <source>
        <dbReference type="ARBA" id="ARBA00022723"/>
    </source>
</evidence>
<dbReference type="Proteomes" id="UP000199069">
    <property type="component" value="Unassembled WGS sequence"/>
</dbReference>
<evidence type="ECO:0000256" key="1">
    <source>
        <dbReference type="ARBA" id="ARBA00022485"/>
    </source>
</evidence>
<dbReference type="GO" id="GO:0043546">
    <property type="term" value="F:molybdopterin cofactor binding"/>
    <property type="evidence" value="ECO:0007669"/>
    <property type="project" value="InterPro"/>
</dbReference>
<evidence type="ECO:0000313" key="6">
    <source>
        <dbReference type="EMBL" id="CTR06146.1"/>
    </source>
</evidence>
<dbReference type="GO" id="GO:0051539">
    <property type="term" value="F:4 iron, 4 sulfur cluster binding"/>
    <property type="evidence" value="ECO:0007669"/>
    <property type="project" value="UniProtKB-KW"/>
</dbReference>
<gene>
    <name evidence="6" type="primary">FGENESH: predicted gene_3.458</name>
    <name evidence="6" type="ORF">BN2166_0020070</name>
</gene>
<dbReference type="GO" id="GO:0046872">
    <property type="term" value="F:metal ion binding"/>
    <property type="evidence" value="ECO:0007669"/>
    <property type="project" value="UniProtKB-KW"/>
</dbReference>
<name>A0A0K3CG21_RHOTO</name>
<dbReference type="InterPro" id="IPR006657">
    <property type="entry name" value="MoPterin_dinucl-bd_dom"/>
</dbReference>
<dbReference type="InterPro" id="IPR009010">
    <property type="entry name" value="Asp_de-COase-like_dom_sf"/>
</dbReference>
<dbReference type="SUPFAM" id="SSF50692">
    <property type="entry name" value="ADC-like"/>
    <property type="match status" value="1"/>
</dbReference>
<dbReference type="InterPro" id="IPR050123">
    <property type="entry name" value="Prok_molybdopt-oxidoreductase"/>
</dbReference>
<evidence type="ECO:0000313" key="7">
    <source>
        <dbReference type="Proteomes" id="UP000199069"/>
    </source>
</evidence>
<dbReference type="Gene3D" id="2.20.25.90">
    <property type="entry name" value="ADC-like domains"/>
    <property type="match status" value="1"/>
</dbReference>
<keyword evidence="3" id="KW-0408">Iron</keyword>
<dbReference type="EMBL" id="CWKI01000003">
    <property type="protein sequence ID" value="CTR06146.1"/>
    <property type="molecule type" value="Genomic_DNA"/>
</dbReference>
<evidence type="ECO:0000256" key="4">
    <source>
        <dbReference type="ARBA" id="ARBA00023014"/>
    </source>
</evidence>
<dbReference type="Gene3D" id="2.40.40.20">
    <property type="match status" value="1"/>
</dbReference>
<evidence type="ECO:0000256" key="3">
    <source>
        <dbReference type="ARBA" id="ARBA00023004"/>
    </source>
</evidence>
<keyword evidence="2" id="KW-0479">Metal-binding</keyword>
<proteinExistence type="predicted"/>
<dbReference type="Gene3D" id="3.40.50.740">
    <property type="match status" value="1"/>
</dbReference>
<dbReference type="InterPro" id="IPR006656">
    <property type="entry name" value="Mopterin_OxRdtase"/>
</dbReference>
<reference evidence="6 7" key="1">
    <citation type="submission" date="2015-07" db="EMBL/GenBank/DDBJ databases">
        <authorList>
            <person name="Cajimat M.N.B."/>
            <person name="Milazzo M.L."/>
            <person name="Fulhorst C.F."/>
        </authorList>
    </citation>
    <scope>NUCLEOTIDE SEQUENCE [LARGE SCALE GENOMIC DNA]</scope>
    <source>
        <strain evidence="6">Single colony</strain>
    </source>
</reference>
<feature type="domain" description="4Fe-4S Mo/W bis-MGD-type" evidence="5">
    <location>
        <begin position="58"/>
        <end position="114"/>
    </location>
</feature>
<dbReference type="AlphaFoldDB" id="A0A0K3CG21"/>
<dbReference type="Pfam" id="PF00384">
    <property type="entry name" value="Molybdopterin"/>
    <property type="match status" value="1"/>
</dbReference>
<keyword evidence="4" id="KW-0411">Iron-sulfur</keyword>
<dbReference type="GO" id="GO:0016491">
    <property type="term" value="F:oxidoreductase activity"/>
    <property type="evidence" value="ECO:0007669"/>
    <property type="project" value="InterPro"/>
</dbReference>
<dbReference type="SUPFAM" id="SSF53706">
    <property type="entry name" value="Formate dehydrogenase/DMSO reductase, domains 1-3"/>
    <property type="match status" value="1"/>
</dbReference>
<dbReference type="InterPro" id="IPR006963">
    <property type="entry name" value="Mopterin_OxRdtase_4Fe-4S_dom"/>
</dbReference>
<dbReference type="Pfam" id="PF01568">
    <property type="entry name" value="Molydop_binding"/>
    <property type="match status" value="1"/>
</dbReference>
<evidence type="ECO:0000259" key="5">
    <source>
        <dbReference type="PROSITE" id="PS51669"/>
    </source>
</evidence>